<evidence type="ECO:0000313" key="3">
    <source>
        <dbReference type="Proteomes" id="UP001597357"/>
    </source>
</evidence>
<protein>
    <submittedName>
        <fullName evidence="2">Uncharacterized protein</fullName>
    </submittedName>
</protein>
<dbReference type="EMBL" id="JBHULZ010000041">
    <property type="protein sequence ID" value="MFD2698194.1"/>
    <property type="molecule type" value="Genomic_DNA"/>
</dbReference>
<evidence type="ECO:0000313" key="2">
    <source>
        <dbReference type="EMBL" id="MFD2698194.1"/>
    </source>
</evidence>
<comment type="caution">
    <text evidence="2">The sequence shown here is derived from an EMBL/GenBank/DDBJ whole genome shotgun (WGS) entry which is preliminary data.</text>
</comment>
<gene>
    <name evidence="2" type="ORF">ACFSQ0_09345</name>
</gene>
<evidence type="ECO:0000256" key="1">
    <source>
        <dbReference type="SAM" id="Phobius"/>
    </source>
</evidence>
<keyword evidence="3" id="KW-1185">Reference proteome</keyword>
<feature type="transmembrane region" description="Helical" evidence="1">
    <location>
        <begin position="89"/>
        <end position="112"/>
    </location>
</feature>
<feature type="transmembrane region" description="Helical" evidence="1">
    <location>
        <begin position="118"/>
        <end position="138"/>
    </location>
</feature>
<dbReference type="RefSeq" id="WP_379047359.1">
    <property type="nucleotide sequence ID" value="NZ_JBHULZ010000041.1"/>
</dbReference>
<name>A0ABW5SFU2_9FLAO</name>
<accession>A0ABW5SFU2</accession>
<proteinExistence type="predicted"/>
<sequence length="234" mass="27636">MKKLSAAHIEQLYAFTRAHFVDYYDVQTELVDHLANGIEAQWAANPDLDFEQALDIEFKKFGVMGFAEIVQETQNHYTQKFNKLQQQGFLKFMQIKVVLLLNIMLSGFALIFTHWLEYILLLMLVPIVLLFTFLGFLYNQNKIIQHKKLVKQQDKLACLQVLLTHRVSAFSWLHSLLFGIIGAYNFFSGLWVTQLGWIVSIQLFFWLYYRHFYWYKIANKHTLELSSLLNLKKV</sequence>
<keyword evidence="1" id="KW-1133">Transmembrane helix</keyword>
<dbReference type="Proteomes" id="UP001597357">
    <property type="component" value="Unassembled WGS sequence"/>
</dbReference>
<feature type="transmembrane region" description="Helical" evidence="1">
    <location>
        <begin position="190"/>
        <end position="209"/>
    </location>
</feature>
<keyword evidence="1" id="KW-0472">Membrane</keyword>
<keyword evidence="1" id="KW-0812">Transmembrane</keyword>
<reference evidence="3" key="1">
    <citation type="journal article" date="2019" name="Int. J. Syst. Evol. Microbiol.">
        <title>The Global Catalogue of Microorganisms (GCM) 10K type strain sequencing project: providing services to taxonomists for standard genome sequencing and annotation.</title>
        <authorList>
            <consortium name="The Broad Institute Genomics Platform"/>
            <consortium name="The Broad Institute Genome Sequencing Center for Infectious Disease"/>
            <person name="Wu L."/>
            <person name="Ma J."/>
        </authorList>
    </citation>
    <scope>NUCLEOTIDE SEQUENCE [LARGE SCALE GENOMIC DNA]</scope>
    <source>
        <strain evidence="3">KCTC 42255</strain>
    </source>
</reference>
<organism evidence="2 3">
    <name type="scientific">Mesonia sediminis</name>
    <dbReference type="NCBI Taxonomy" id="1703946"/>
    <lineage>
        <taxon>Bacteria</taxon>
        <taxon>Pseudomonadati</taxon>
        <taxon>Bacteroidota</taxon>
        <taxon>Flavobacteriia</taxon>
        <taxon>Flavobacteriales</taxon>
        <taxon>Flavobacteriaceae</taxon>
        <taxon>Mesonia</taxon>
    </lineage>
</organism>
<feature type="transmembrane region" description="Helical" evidence="1">
    <location>
        <begin position="159"/>
        <end position="184"/>
    </location>
</feature>